<dbReference type="Proteomes" id="UP000699691">
    <property type="component" value="Unassembled WGS sequence"/>
</dbReference>
<proteinExistence type="predicted"/>
<feature type="transmembrane region" description="Helical" evidence="1">
    <location>
        <begin position="178"/>
        <end position="199"/>
    </location>
</feature>
<keyword evidence="1" id="KW-0472">Membrane</keyword>
<feature type="transmembrane region" description="Helical" evidence="1">
    <location>
        <begin position="205"/>
        <end position="225"/>
    </location>
</feature>
<feature type="non-terminal residue" evidence="2">
    <location>
        <position position="244"/>
    </location>
</feature>
<sequence length="244" mass="28189">MSLAPLILGVILGVIVVILGVYLLVQNYHQPISRNFSLATITIGIAVIASNLAVYSPIFTPQTWLKVAILFYMLTHVVHILFTYDFPRRDSMSRFGPIHSFFYFLMCIPLGYILITDVDQWFTVQQATEIGRYYINSELMINVWGGLVFVHLLIAYYPMYRRWRVLQGYEKEQIRLMLIGLMGLVVLWFGAGFIIPLIIDTNLSLLTLGTYAVAFYPVFTIYIIMRHRLFDVRVAQWKFIANAI</sequence>
<dbReference type="EMBL" id="JAGQKY010000170">
    <property type="protein sequence ID" value="MCA9397857.1"/>
    <property type="molecule type" value="Genomic_DNA"/>
</dbReference>
<feature type="transmembrane region" description="Helical" evidence="1">
    <location>
        <begin position="37"/>
        <end position="58"/>
    </location>
</feature>
<name>A0A955RX83_UNCKA</name>
<gene>
    <name evidence="2" type="ORF">KC573_03430</name>
</gene>
<keyword evidence="1" id="KW-0812">Transmembrane</keyword>
<accession>A0A955RX83</accession>
<evidence type="ECO:0000256" key="1">
    <source>
        <dbReference type="SAM" id="Phobius"/>
    </source>
</evidence>
<organism evidence="2 3">
    <name type="scientific">candidate division WWE3 bacterium</name>
    <dbReference type="NCBI Taxonomy" id="2053526"/>
    <lineage>
        <taxon>Bacteria</taxon>
        <taxon>Katanobacteria</taxon>
    </lineage>
</organism>
<evidence type="ECO:0000313" key="2">
    <source>
        <dbReference type="EMBL" id="MCA9397857.1"/>
    </source>
</evidence>
<reference evidence="2" key="2">
    <citation type="journal article" date="2021" name="Microbiome">
        <title>Successional dynamics and alternative stable states in a saline activated sludge microbial community over 9 years.</title>
        <authorList>
            <person name="Wang Y."/>
            <person name="Ye J."/>
            <person name="Ju F."/>
            <person name="Liu L."/>
            <person name="Boyd J.A."/>
            <person name="Deng Y."/>
            <person name="Parks D.H."/>
            <person name="Jiang X."/>
            <person name="Yin X."/>
            <person name="Woodcroft B.J."/>
            <person name="Tyson G.W."/>
            <person name="Hugenholtz P."/>
            <person name="Polz M.F."/>
            <person name="Zhang T."/>
        </authorList>
    </citation>
    <scope>NUCLEOTIDE SEQUENCE</scope>
    <source>
        <strain evidence="2">HKST-UBA02</strain>
    </source>
</reference>
<evidence type="ECO:0000313" key="3">
    <source>
        <dbReference type="Proteomes" id="UP000699691"/>
    </source>
</evidence>
<comment type="caution">
    <text evidence="2">The sequence shown here is derived from an EMBL/GenBank/DDBJ whole genome shotgun (WGS) entry which is preliminary data.</text>
</comment>
<keyword evidence="1" id="KW-1133">Transmembrane helix</keyword>
<dbReference type="AlphaFoldDB" id="A0A955RX83"/>
<protein>
    <recommendedName>
        <fullName evidence="4">Histidine kinase N-terminal 7TM region domain-containing protein</fullName>
    </recommendedName>
</protein>
<evidence type="ECO:0008006" key="4">
    <source>
        <dbReference type="Google" id="ProtNLM"/>
    </source>
</evidence>
<feature type="transmembrane region" description="Helical" evidence="1">
    <location>
        <begin position="6"/>
        <end position="25"/>
    </location>
</feature>
<feature type="transmembrane region" description="Helical" evidence="1">
    <location>
        <begin position="96"/>
        <end position="115"/>
    </location>
</feature>
<feature type="transmembrane region" description="Helical" evidence="1">
    <location>
        <begin position="64"/>
        <end position="84"/>
    </location>
</feature>
<feature type="transmembrane region" description="Helical" evidence="1">
    <location>
        <begin position="139"/>
        <end position="157"/>
    </location>
</feature>
<reference evidence="2" key="1">
    <citation type="submission" date="2020-04" db="EMBL/GenBank/DDBJ databases">
        <authorList>
            <person name="Zhang T."/>
        </authorList>
    </citation>
    <scope>NUCLEOTIDE SEQUENCE</scope>
    <source>
        <strain evidence="2">HKST-UBA02</strain>
    </source>
</reference>